<dbReference type="RefSeq" id="WP_342070267.1">
    <property type="nucleotide sequence ID" value="NZ_CP151762.1"/>
</dbReference>
<protein>
    <recommendedName>
        <fullName evidence="3">Lipoprotein</fullName>
    </recommendedName>
</protein>
<keyword evidence="2" id="KW-1185">Reference proteome</keyword>
<gene>
    <name evidence="1" type="ORF">AABB28_00775</name>
</gene>
<reference evidence="1 2" key="1">
    <citation type="submission" date="2024-04" db="EMBL/GenBank/DDBJ databases">
        <title>Phylogenomic analyses of a clade within the roseobacter group suggest taxonomic reassignments of species of the genera Aestuariivita, Citreicella, Loktanella, Nautella, Pelagibaca, Ruegeria, Thalassobius, Thiobacimonas and Tropicibacter, and the proposal o.</title>
        <authorList>
            <person name="Jeon C.O."/>
        </authorList>
    </citation>
    <scope>NUCLEOTIDE SEQUENCE [LARGE SCALE GENOMIC DNA]</scope>
    <source>
        <strain evidence="1 2">G8-12</strain>
    </source>
</reference>
<dbReference type="KEGG" id="yag:AABB28_00775"/>
<evidence type="ECO:0008006" key="3">
    <source>
        <dbReference type="Google" id="ProtNLM"/>
    </source>
</evidence>
<dbReference type="Proteomes" id="UP001451782">
    <property type="component" value="Chromosome"/>
</dbReference>
<sequence>MRFIKSLIAFVLATACTTFEDIDGGLDSFQGRSINDLISVIGFPDGERLVAGRKLVVWSSSQNVTTVTPVTTYSSGNANAYGSGGYGYGSYSGTSTTYVPQTVNYNCTIMVEIDQNNRILGHDFEGNIGGCEQYAVALRPFLQEVPS</sequence>
<proteinExistence type="predicted"/>
<dbReference type="AlphaFoldDB" id="A0AAN0M6A0"/>
<accession>A0AAN0M6A0</accession>
<evidence type="ECO:0000313" key="2">
    <source>
        <dbReference type="Proteomes" id="UP001451782"/>
    </source>
</evidence>
<dbReference type="PROSITE" id="PS51257">
    <property type="entry name" value="PROKAR_LIPOPROTEIN"/>
    <property type="match status" value="1"/>
</dbReference>
<evidence type="ECO:0000313" key="1">
    <source>
        <dbReference type="EMBL" id="WZU63893.1"/>
    </source>
</evidence>
<organism evidence="1 2">
    <name type="scientific">Yoonia algicola</name>
    <dbReference type="NCBI Taxonomy" id="3137368"/>
    <lineage>
        <taxon>Bacteria</taxon>
        <taxon>Pseudomonadati</taxon>
        <taxon>Pseudomonadota</taxon>
        <taxon>Alphaproteobacteria</taxon>
        <taxon>Rhodobacterales</taxon>
        <taxon>Paracoccaceae</taxon>
        <taxon>Yoonia</taxon>
    </lineage>
</organism>
<name>A0AAN0M6A0_9RHOB</name>
<dbReference type="EMBL" id="CP151762">
    <property type="protein sequence ID" value="WZU63893.1"/>
    <property type="molecule type" value="Genomic_DNA"/>
</dbReference>